<dbReference type="InterPro" id="IPR003609">
    <property type="entry name" value="Pan_app"/>
</dbReference>
<comment type="caution">
    <text evidence="2">The sequence shown here is derived from an EMBL/GenBank/DDBJ whole genome shotgun (WGS) entry which is preliminary data.</text>
</comment>
<dbReference type="Proteomes" id="UP001243330">
    <property type="component" value="Unassembled WGS sequence"/>
</dbReference>
<reference evidence="2" key="1">
    <citation type="submission" date="2023-01" db="EMBL/GenBank/DDBJ databases">
        <title>Colletotrichum chrysophilum M932 genome sequence.</title>
        <authorList>
            <person name="Baroncelli R."/>
        </authorList>
    </citation>
    <scope>NUCLEOTIDE SEQUENCE</scope>
    <source>
        <strain evidence="2">M932</strain>
    </source>
</reference>
<feature type="domain" description="Apple" evidence="1">
    <location>
        <begin position="128"/>
        <end position="169"/>
    </location>
</feature>
<organism evidence="2 3">
    <name type="scientific">Colletotrichum chrysophilum</name>
    <dbReference type="NCBI Taxonomy" id="1836956"/>
    <lineage>
        <taxon>Eukaryota</taxon>
        <taxon>Fungi</taxon>
        <taxon>Dikarya</taxon>
        <taxon>Ascomycota</taxon>
        <taxon>Pezizomycotina</taxon>
        <taxon>Sordariomycetes</taxon>
        <taxon>Hypocreomycetidae</taxon>
        <taxon>Glomerellales</taxon>
        <taxon>Glomerellaceae</taxon>
        <taxon>Colletotrichum</taxon>
        <taxon>Colletotrichum gloeosporioides species complex</taxon>
    </lineage>
</organism>
<sequence>MQTPATALAWVNSARKTFKASGVICAGSASNGANHAGANGNFEIVCSVDYADADIAALQVASFEDCIKACDNDPRCDLLITPNPVEAIWTAKKVVKEKPTLQVTCVGNAADGTPYKATKSTFQILCGVDYGGGDVGAAQYDTFEECMKACNADDRCVDVSYGPQGRNCWTKDTLNTLNPVDWIIRGQDYAGGRSQSFRDNYWGEVYMKPMDQSFNGYTLTKCAKNSDPCSKGLTCSIIDAGGVERFGISLQVPDFQANSYYRDDGRSSSHSRPAWYKLPDTSWYKWLPFTMTYEDVPRPS</sequence>
<dbReference type="Pfam" id="PF14295">
    <property type="entry name" value="PAN_4"/>
    <property type="match status" value="2"/>
</dbReference>
<dbReference type="AlphaFoldDB" id="A0AAD9EK35"/>
<accession>A0AAD9EK35</accession>
<gene>
    <name evidence="2" type="ORF">CCHR01_02710</name>
</gene>
<dbReference type="EMBL" id="JAQOWY010000033">
    <property type="protein sequence ID" value="KAK1854669.1"/>
    <property type="molecule type" value="Genomic_DNA"/>
</dbReference>
<keyword evidence="3" id="KW-1185">Reference proteome</keyword>
<name>A0AAD9EK35_9PEZI</name>
<protein>
    <recommendedName>
        <fullName evidence="1">Apple domain-containing protein</fullName>
    </recommendedName>
</protein>
<feature type="domain" description="Apple" evidence="1">
    <location>
        <begin position="48"/>
        <end position="76"/>
    </location>
</feature>
<evidence type="ECO:0000313" key="2">
    <source>
        <dbReference type="EMBL" id="KAK1854669.1"/>
    </source>
</evidence>
<proteinExistence type="predicted"/>
<evidence type="ECO:0000259" key="1">
    <source>
        <dbReference type="Pfam" id="PF14295"/>
    </source>
</evidence>
<dbReference type="Gene3D" id="3.50.4.10">
    <property type="entry name" value="Hepatocyte Growth Factor"/>
    <property type="match status" value="1"/>
</dbReference>
<evidence type="ECO:0000313" key="3">
    <source>
        <dbReference type="Proteomes" id="UP001243330"/>
    </source>
</evidence>